<dbReference type="PANTHER" id="PTHR41523">
    <property type="entry name" value="TWO-COMPONENT SYSTEM SENSOR PROTEIN"/>
    <property type="match status" value="1"/>
</dbReference>
<dbReference type="InterPro" id="IPR011495">
    <property type="entry name" value="Sig_transdc_His_kin_sub2_dim/P"/>
</dbReference>
<dbReference type="InterPro" id="IPR003594">
    <property type="entry name" value="HATPase_dom"/>
</dbReference>
<keyword evidence="4" id="KW-0808">Transferase</keyword>
<keyword evidence="7" id="KW-0067">ATP-binding</keyword>
<evidence type="ECO:0000256" key="6">
    <source>
        <dbReference type="ARBA" id="ARBA00022777"/>
    </source>
</evidence>
<dbReference type="InterPro" id="IPR035965">
    <property type="entry name" value="PAS-like_dom_sf"/>
</dbReference>
<dbReference type="InterPro" id="IPR036890">
    <property type="entry name" value="HATPase_C_sf"/>
</dbReference>
<dbReference type="PROSITE" id="PS50109">
    <property type="entry name" value="HIS_KIN"/>
    <property type="match status" value="1"/>
</dbReference>
<dbReference type="InterPro" id="IPR004358">
    <property type="entry name" value="Sig_transdc_His_kin-like_C"/>
</dbReference>
<dbReference type="KEGG" id="rpod:E0E05_02040"/>
<evidence type="ECO:0000256" key="3">
    <source>
        <dbReference type="ARBA" id="ARBA00022553"/>
    </source>
</evidence>
<name>A0A4P6UWN4_9HYPH</name>
<dbReference type="Proteomes" id="UP000293719">
    <property type="component" value="Chromosome"/>
</dbReference>
<keyword evidence="10" id="KW-1185">Reference proteome</keyword>
<organism evidence="9 10">
    <name type="scientific">Roseitalea porphyridii</name>
    <dbReference type="NCBI Taxonomy" id="1852022"/>
    <lineage>
        <taxon>Bacteria</taxon>
        <taxon>Pseudomonadati</taxon>
        <taxon>Pseudomonadota</taxon>
        <taxon>Alphaproteobacteria</taxon>
        <taxon>Hyphomicrobiales</taxon>
        <taxon>Ahrensiaceae</taxon>
        <taxon>Roseitalea</taxon>
    </lineage>
</organism>
<keyword evidence="5" id="KW-0547">Nucleotide-binding</keyword>
<comment type="catalytic activity">
    <reaction evidence="1">
        <text>ATP + protein L-histidine = ADP + protein N-phospho-L-histidine.</text>
        <dbReference type="EC" id="2.7.13.3"/>
    </reaction>
</comment>
<evidence type="ECO:0000313" key="9">
    <source>
        <dbReference type="EMBL" id="QBK29482.1"/>
    </source>
</evidence>
<protein>
    <recommendedName>
        <fullName evidence="2">histidine kinase</fullName>
        <ecNumber evidence="2">2.7.13.3</ecNumber>
    </recommendedName>
</protein>
<keyword evidence="3" id="KW-0597">Phosphoprotein</keyword>
<evidence type="ECO:0000256" key="7">
    <source>
        <dbReference type="ARBA" id="ARBA00022840"/>
    </source>
</evidence>
<dbReference type="PANTHER" id="PTHR41523:SF8">
    <property type="entry name" value="ETHYLENE RESPONSE SENSOR PROTEIN"/>
    <property type="match status" value="1"/>
</dbReference>
<evidence type="ECO:0000259" key="8">
    <source>
        <dbReference type="PROSITE" id="PS50109"/>
    </source>
</evidence>
<reference evidence="9 10" key="1">
    <citation type="journal article" date="2017" name="Int. J. Syst. Evol. Microbiol.">
        <title>Roseitalea porphyridii gen. nov., sp. nov., isolated from a red alga, and reclassification of Hoeflea suaedae Chung et al. 2013 as Pseudohoeflea suaedae gen. nov., comb. nov.</title>
        <authorList>
            <person name="Hyeon J.W."/>
            <person name="Jeong S.E."/>
            <person name="Baek K."/>
            <person name="Jeon C.O."/>
        </authorList>
    </citation>
    <scope>NUCLEOTIDE SEQUENCE [LARGE SCALE GENOMIC DNA]</scope>
    <source>
        <strain evidence="9 10">MA7-20</strain>
    </source>
</reference>
<dbReference type="SUPFAM" id="SSF55785">
    <property type="entry name" value="PYP-like sensor domain (PAS domain)"/>
    <property type="match status" value="1"/>
</dbReference>
<dbReference type="SMART" id="SM00387">
    <property type="entry name" value="HATPase_c"/>
    <property type="match status" value="1"/>
</dbReference>
<dbReference type="OrthoDB" id="9767435at2"/>
<evidence type="ECO:0000256" key="4">
    <source>
        <dbReference type="ARBA" id="ARBA00022679"/>
    </source>
</evidence>
<evidence type="ECO:0000256" key="2">
    <source>
        <dbReference type="ARBA" id="ARBA00012438"/>
    </source>
</evidence>
<dbReference type="Pfam" id="PF08448">
    <property type="entry name" value="PAS_4"/>
    <property type="match status" value="1"/>
</dbReference>
<dbReference type="Pfam" id="PF07568">
    <property type="entry name" value="HisKA_2"/>
    <property type="match status" value="1"/>
</dbReference>
<keyword evidence="6" id="KW-0418">Kinase</keyword>
<evidence type="ECO:0000313" key="10">
    <source>
        <dbReference type="Proteomes" id="UP000293719"/>
    </source>
</evidence>
<dbReference type="Gene3D" id="3.30.565.10">
    <property type="entry name" value="Histidine kinase-like ATPase, C-terminal domain"/>
    <property type="match status" value="1"/>
</dbReference>
<dbReference type="Pfam" id="PF02518">
    <property type="entry name" value="HATPase_c"/>
    <property type="match status" value="1"/>
</dbReference>
<dbReference type="SUPFAM" id="SSF55874">
    <property type="entry name" value="ATPase domain of HSP90 chaperone/DNA topoisomerase II/histidine kinase"/>
    <property type="match status" value="1"/>
</dbReference>
<dbReference type="GO" id="GO:0004673">
    <property type="term" value="F:protein histidine kinase activity"/>
    <property type="evidence" value="ECO:0007669"/>
    <property type="project" value="UniProtKB-EC"/>
</dbReference>
<dbReference type="PRINTS" id="PR00344">
    <property type="entry name" value="BCTRLSENSOR"/>
</dbReference>
<dbReference type="InterPro" id="IPR000014">
    <property type="entry name" value="PAS"/>
</dbReference>
<proteinExistence type="predicted"/>
<dbReference type="AlphaFoldDB" id="A0A4P6UWN4"/>
<dbReference type="GeneID" id="90766064"/>
<feature type="domain" description="Histidine kinase" evidence="8">
    <location>
        <begin position="221"/>
        <end position="313"/>
    </location>
</feature>
<dbReference type="Gene3D" id="3.30.450.20">
    <property type="entry name" value="PAS domain"/>
    <property type="match status" value="1"/>
</dbReference>
<dbReference type="EC" id="2.7.13.3" evidence="2"/>
<dbReference type="RefSeq" id="WP_131615183.1">
    <property type="nucleotide sequence ID" value="NZ_CP036532.1"/>
</dbReference>
<dbReference type="InterPro" id="IPR005467">
    <property type="entry name" value="His_kinase_dom"/>
</dbReference>
<accession>A0A4P6UWN4</accession>
<evidence type="ECO:0000256" key="1">
    <source>
        <dbReference type="ARBA" id="ARBA00000085"/>
    </source>
</evidence>
<sequence>MPDQGGLASTLDGSPVAVWAQDADLRYLWIFNPSMGLSAETMIGKTDRDVLDEPTADRLTALKRKAMNSGEDVRETVRTLRDGHDETHDLFIKPVMDDHGSAVGVSCVATRLPDSALTLADEANHRIKNSLLIAQTLLRMQRRESGDAAAREALRNAEGQLQSIARFHGKLAAGNAHGWVNIRDYLETTCADLVETFAEDGRLEVTTDIVDENVDGQAALKLALIVSELITNAFKHGSGRDRLLVHVAFMDEGDRRRLVVEDDGEGLPTEFDPDSDEGIGMRIVRSISAELGAHPQIDRRSSGARFVFDFPDS</sequence>
<dbReference type="CDD" id="cd00130">
    <property type="entry name" value="PAS"/>
    <property type="match status" value="1"/>
</dbReference>
<dbReference type="InterPro" id="IPR013656">
    <property type="entry name" value="PAS_4"/>
</dbReference>
<evidence type="ECO:0000256" key="5">
    <source>
        <dbReference type="ARBA" id="ARBA00022741"/>
    </source>
</evidence>
<gene>
    <name evidence="9" type="ORF">E0E05_02040</name>
</gene>
<dbReference type="EMBL" id="CP036532">
    <property type="protein sequence ID" value="QBK29482.1"/>
    <property type="molecule type" value="Genomic_DNA"/>
</dbReference>
<dbReference type="GO" id="GO:0005524">
    <property type="term" value="F:ATP binding"/>
    <property type="evidence" value="ECO:0007669"/>
    <property type="project" value="UniProtKB-KW"/>
</dbReference>